<feature type="compositionally biased region" description="Acidic residues" evidence="4">
    <location>
        <begin position="296"/>
        <end position="306"/>
    </location>
</feature>
<evidence type="ECO:0000256" key="3">
    <source>
        <dbReference type="ARBA" id="ARBA00024045"/>
    </source>
</evidence>
<accession>A0A3L6QTN4</accession>
<feature type="compositionally biased region" description="Basic and acidic residues" evidence="4">
    <location>
        <begin position="243"/>
        <end position="295"/>
    </location>
</feature>
<feature type="region of interest" description="Disordered" evidence="4">
    <location>
        <begin position="122"/>
        <end position="144"/>
    </location>
</feature>
<feature type="compositionally biased region" description="Basic and acidic residues" evidence="4">
    <location>
        <begin position="307"/>
        <end position="317"/>
    </location>
</feature>
<reference evidence="7" key="1">
    <citation type="journal article" date="2019" name="Nat. Commun.">
        <title>The genome of broomcorn millet.</title>
        <authorList>
            <person name="Zou C."/>
            <person name="Miki D."/>
            <person name="Li D."/>
            <person name="Tang Q."/>
            <person name="Xiao L."/>
            <person name="Rajput S."/>
            <person name="Deng P."/>
            <person name="Jia W."/>
            <person name="Huang R."/>
            <person name="Zhang M."/>
            <person name="Sun Y."/>
            <person name="Hu J."/>
            <person name="Fu X."/>
            <person name="Schnable P.S."/>
            <person name="Li F."/>
            <person name="Zhang H."/>
            <person name="Feng B."/>
            <person name="Zhu X."/>
            <person name="Liu R."/>
            <person name="Schnable J.C."/>
            <person name="Zhu J.-K."/>
            <person name="Zhang H."/>
        </authorList>
    </citation>
    <scope>NUCLEOTIDE SEQUENCE [LARGE SCALE GENOMIC DNA]</scope>
</reference>
<feature type="compositionally biased region" description="Pro residues" evidence="4">
    <location>
        <begin position="224"/>
        <end position="237"/>
    </location>
</feature>
<feature type="domain" description="HMA" evidence="5">
    <location>
        <begin position="45"/>
        <end position="112"/>
    </location>
</feature>
<dbReference type="PROSITE" id="PS50846">
    <property type="entry name" value="HMA_2"/>
    <property type="match status" value="2"/>
</dbReference>
<feature type="region of interest" description="Disordered" evidence="4">
    <location>
        <begin position="223"/>
        <end position="319"/>
    </location>
</feature>
<dbReference type="OrthoDB" id="785630at2759"/>
<keyword evidence="1" id="KW-0479">Metal-binding</keyword>
<dbReference type="GO" id="GO:0046872">
    <property type="term" value="F:metal ion binding"/>
    <property type="evidence" value="ECO:0007669"/>
    <property type="project" value="UniProtKB-KW"/>
</dbReference>
<dbReference type="InterPro" id="IPR044577">
    <property type="entry name" value="HIPP4/7/8/17/18/19"/>
</dbReference>
<evidence type="ECO:0000256" key="4">
    <source>
        <dbReference type="SAM" id="MobiDB-lite"/>
    </source>
</evidence>
<dbReference type="PANTHER" id="PTHR46195">
    <property type="entry name" value="HEAVY METAL-ASSOCIATED ISOPRENYLATED PLANT PROTEIN 7"/>
    <property type="match status" value="1"/>
</dbReference>
<organism evidence="6 7">
    <name type="scientific">Panicum miliaceum</name>
    <name type="common">Proso millet</name>
    <name type="synonym">Broomcorn millet</name>
    <dbReference type="NCBI Taxonomy" id="4540"/>
    <lineage>
        <taxon>Eukaryota</taxon>
        <taxon>Viridiplantae</taxon>
        <taxon>Streptophyta</taxon>
        <taxon>Embryophyta</taxon>
        <taxon>Tracheophyta</taxon>
        <taxon>Spermatophyta</taxon>
        <taxon>Magnoliopsida</taxon>
        <taxon>Liliopsida</taxon>
        <taxon>Poales</taxon>
        <taxon>Poaceae</taxon>
        <taxon>PACMAD clade</taxon>
        <taxon>Panicoideae</taxon>
        <taxon>Panicodae</taxon>
        <taxon>Paniceae</taxon>
        <taxon>Panicinae</taxon>
        <taxon>Panicum</taxon>
        <taxon>Panicum sect. Panicum</taxon>
    </lineage>
</organism>
<name>A0A3L6QTN4_PANMI</name>
<dbReference type="Proteomes" id="UP000275267">
    <property type="component" value="Unassembled WGS sequence"/>
</dbReference>
<keyword evidence="7" id="KW-1185">Reference proteome</keyword>
<comment type="caution">
    <text evidence="6">The sequence shown here is derived from an EMBL/GenBank/DDBJ whole genome shotgun (WGS) entry which is preliminary data.</text>
</comment>
<evidence type="ECO:0000313" key="6">
    <source>
        <dbReference type="EMBL" id="RLM86644.1"/>
    </source>
</evidence>
<dbReference type="AlphaFoldDB" id="A0A3L6QTN4"/>
<keyword evidence="2" id="KW-0636">Prenylation</keyword>
<dbReference type="STRING" id="4540.A0A3L6QTN4"/>
<feature type="domain" description="HMA" evidence="5">
    <location>
        <begin position="153"/>
        <end position="216"/>
    </location>
</feature>
<keyword evidence="2" id="KW-0449">Lipoprotein</keyword>
<dbReference type="CDD" id="cd00371">
    <property type="entry name" value="HMA"/>
    <property type="match status" value="2"/>
</dbReference>
<protein>
    <recommendedName>
        <fullName evidence="5">HMA domain-containing protein</fullName>
    </recommendedName>
</protein>
<dbReference type="SUPFAM" id="SSF55008">
    <property type="entry name" value="HMA, heavy metal-associated domain"/>
    <property type="match status" value="2"/>
</dbReference>
<comment type="similarity">
    <text evidence="3">Belongs to the HIPP family.</text>
</comment>
<dbReference type="InterPro" id="IPR006121">
    <property type="entry name" value="HMA_dom"/>
</dbReference>
<evidence type="ECO:0000313" key="7">
    <source>
        <dbReference type="Proteomes" id="UP000275267"/>
    </source>
</evidence>
<dbReference type="Pfam" id="PF00403">
    <property type="entry name" value="HMA"/>
    <property type="match status" value="2"/>
</dbReference>
<dbReference type="EMBL" id="PQIB02000011">
    <property type="protein sequence ID" value="RLM86644.1"/>
    <property type="molecule type" value="Genomic_DNA"/>
</dbReference>
<dbReference type="PANTHER" id="PTHR46195:SF7">
    <property type="entry name" value="OS07G0298900 PROTEIN"/>
    <property type="match status" value="1"/>
</dbReference>
<evidence type="ECO:0000256" key="2">
    <source>
        <dbReference type="ARBA" id="ARBA00023289"/>
    </source>
</evidence>
<feature type="region of interest" description="Disordered" evidence="4">
    <location>
        <begin position="1"/>
        <end position="38"/>
    </location>
</feature>
<gene>
    <name evidence="6" type="ORF">C2845_PM04G08170</name>
</gene>
<dbReference type="Gene3D" id="3.30.70.100">
    <property type="match status" value="2"/>
</dbReference>
<evidence type="ECO:0000259" key="5">
    <source>
        <dbReference type="PROSITE" id="PS50846"/>
    </source>
</evidence>
<proteinExistence type="inferred from homology"/>
<evidence type="ECO:0000256" key="1">
    <source>
        <dbReference type="ARBA" id="ARBA00022723"/>
    </source>
</evidence>
<sequence length="420" mass="44153">MRGAPDVARPAPSTAKGTKPEGGDGGAPKAAGKAGGDVPAAAAAGEEVVISAPVHCVGCARKLRRSLQRLDGVGEVIVDSTTDRVVLRGPKAAENAAGAVKVVERRTGGKAVLVSPAPEKLPSAAAAAKGEKTKKDDGGNKDVTNELPEIDMKMVVVLRINLHCDACCEEIKRRILRIKGVEDAVPHLKSSQMMVKGVVEPATLVGFIHNRTGRKAAIFRAEPLEPPPAPKSPPKDAPPVDAQTKKDGPSDNTGEKKDGQENGNKEEEPQEEKKGGGGEDDKNPKAEKQSGRDGDGDGDGAAEEQEEAHGGAAKDDDAAGNGVVLENHKKDDRLFTVPLPAGVVTVAPDVALDNAVAAPYCYSYSYPSYYPYAHPSYHYQYPQPYYPPPYAYAGGPDVYGCPRYPPEAFTEENPNACAIV</sequence>
<feature type="compositionally biased region" description="Low complexity" evidence="4">
    <location>
        <begin position="27"/>
        <end position="38"/>
    </location>
</feature>
<dbReference type="InterPro" id="IPR036163">
    <property type="entry name" value="HMA_dom_sf"/>
</dbReference>
<feature type="compositionally biased region" description="Basic and acidic residues" evidence="4">
    <location>
        <begin position="129"/>
        <end position="144"/>
    </location>
</feature>